<feature type="signal peptide" evidence="1">
    <location>
        <begin position="1"/>
        <end position="23"/>
    </location>
</feature>
<dbReference type="RefSeq" id="WP_262434955.1">
    <property type="nucleotide sequence ID" value="NZ_JACRTF010000001.1"/>
</dbReference>
<evidence type="ECO:0000313" key="2">
    <source>
        <dbReference type="EMBL" id="MBC8593845.1"/>
    </source>
</evidence>
<dbReference type="InterPro" id="IPR011044">
    <property type="entry name" value="Quino_amine_DH_bsu"/>
</dbReference>
<sequence>MKKYYQLACMLLCWLSYVTNVNAQSPNSASEEKTVSDVENRTVHAFVADQTLGGYGMGTFKTDSPQNFELLYQWKNGYAIFSGAAAYGEYYVQMYRYNSDGIGKVEDISISKVNLLSGDYKEIKAMEDNAVKLSDMTFDYSTNTMYAVGFDQGDTFLYSIDLQTGDLTKGSLLQTNAGRQTIATLAATYDGRLYGLNTKGVLFKINKETGNLTRVMDTKIPLRYNQSMEFDHTDECLYWTTMKGEIGLANELYKIDVNKKTIKSLGNLGDGGATTKVQGLYIPFVVAGFDAPGQATELKAVPAEKGVLEATITWKNPVKTHGGDDLSGNMNIILERDGEVISSSMSEAGVEMFWTDKSVKLGEHTYTVRAINEKGEGALAEAFAYVGDDVPATITDLMASVGKECKSIKLTWSIPDKGAHEGYYDKSNVRYRIVRYPDNTVLEEEYEGTSYEDNTIKRLGAYYYGITGFNKAGSNNEYIKKEIIIAGKAVEVPYDCGFNDETTARNQWTFVNGNHDENSWYINSGLGMTLFGDYAIAAEYILNPLDSQQDADEWLISPPIDFEADKDYYLSFDARSAGVDELNITFGDLNTVEAQNQRIASGLFTEEAEGVFYTYQLPLPKTEGVHCIGINLVTMFGDDTSQMFQINNVMIEEGIPDGIETVNVGGNTKVSLDGDRLAIEGDFNTAYVYDTTGICVATLNKANVETTTTGWHPGIYIVKIANADSVHTQKVVIK</sequence>
<dbReference type="Gene3D" id="2.60.40.10">
    <property type="entry name" value="Immunoglobulins"/>
    <property type="match status" value="1"/>
</dbReference>
<dbReference type="NCBIfam" id="NF038128">
    <property type="entry name" value="choice_anch_J"/>
    <property type="match status" value="1"/>
</dbReference>
<dbReference type="EMBL" id="JACRTF010000001">
    <property type="protein sequence ID" value="MBC8593845.1"/>
    <property type="molecule type" value="Genomic_DNA"/>
</dbReference>
<name>A0A926F8L5_9BACT</name>
<feature type="chain" id="PRO_5036766138" evidence="1">
    <location>
        <begin position="24"/>
        <end position="734"/>
    </location>
</feature>
<dbReference type="Gene3D" id="2.60.120.200">
    <property type="match status" value="1"/>
</dbReference>
<dbReference type="InterPro" id="IPR013783">
    <property type="entry name" value="Ig-like_fold"/>
</dbReference>
<dbReference type="SUPFAM" id="SSF50969">
    <property type="entry name" value="YVTN repeat-like/Quinoprotein amine dehydrogenase"/>
    <property type="match status" value="1"/>
</dbReference>
<dbReference type="InterPro" id="IPR026444">
    <property type="entry name" value="Secre_tail"/>
</dbReference>
<protein>
    <submittedName>
        <fullName evidence="2">T9SS type A sorting domain-containing protein</fullName>
    </submittedName>
</protein>
<reference evidence="2" key="1">
    <citation type="submission" date="2020-08" db="EMBL/GenBank/DDBJ databases">
        <title>Genome public.</title>
        <authorList>
            <person name="Liu C."/>
            <person name="Sun Q."/>
        </authorList>
    </citation>
    <scope>NUCLEOTIDE SEQUENCE</scope>
    <source>
        <strain evidence="2">N12</strain>
    </source>
</reference>
<proteinExistence type="predicted"/>
<accession>A0A926F8L5</accession>
<keyword evidence="1" id="KW-0732">Signal</keyword>
<organism evidence="2 3">
    <name type="scientific">Jilunia laotingensis</name>
    <dbReference type="NCBI Taxonomy" id="2763675"/>
    <lineage>
        <taxon>Bacteria</taxon>
        <taxon>Pseudomonadati</taxon>
        <taxon>Bacteroidota</taxon>
        <taxon>Bacteroidia</taxon>
        <taxon>Bacteroidales</taxon>
        <taxon>Bacteroidaceae</taxon>
        <taxon>Jilunia</taxon>
    </lineage>
</organism>
<dbReference type="AlphaFoldDB" id="A0A926F8L5"/>
<evidence type="ECO:0000256" key="1">
    <source>
        <dbReference type="SAM" id="SignalP"/>
    </source>
</evidence>
<dbReference type="NCBIfam" id="TIGR04183">
    <property type="entry name" value="Por_Secre_tail"/>
    <property type="match status" value="1"/>
</dbReference>
<gene>
    <name evidence="2" type="ORF">H8744_11430</name>
</gene>
<evidence type="ECO:0000313" key="3">
    <source>
        <dbReference type="Proteomes" id="UP000651085"/>
    </source>
</evidence>
<dbReference type="Proteomes" id="UP000651085">
    <property type="component" value="Unassembled WGS sequence"/>
</dbReference>
<comment type="caution">
    <text evidence="2">The sequence shown here is derived from an EMBL/GenBank/DDBJ whole genome shotgun (WGS) entry which is preliminary data.</text>
</comment>
<keyword evidence="3" id="KW-1185">Reference proteome</keyword>